<proteinExistence type="predicted"/>
<dbReference type="Gene3D" id="3.40.30.10">
    <property type="entry name" value="Glutaredoxin"/>
    <property type="match status" value="1"/>
</dbReference>
<name>A0A2W4UIQ0_9CYAN</name>
<dbReference type="AlphaFoldDB" id="A0A2W4UIQ0"/>
<sequence>MHNRLPRAAKIAGSASSILFVATLVGCSNLADSYEARLADYLTETGAKMYGAYWCPHCAVQKDYFGGAATQIPYVECDPEGFGAQVELCDSVGIEAYPTWIIGGEYYQGAQPLGELATLSGFESPTD</sequence>
<gene>
    <name evidence="1" type="ORF">DCF25_05480</name>
</gene>
<accession>A0A2W4UIQ0</accession>
<evidence type="ECO:0008006" key="3">
    <source>
        <dbReference type="Google" id="ProtNLM"/>
    </source>
</evidence>
<dbReference type="EMBL" id="QBMC01000022">
    <property type="protein sequence ID" value="PZO21186.1"/>
    <property type="molecule type" value="Genomic_DNA"/>
</dbReference>
<dbReference type="Proteomes" id="UP000249354">
    <property type="component" value="Unassembled WGS sequence"/>
</dbReference>
<dbReference type="PANTHER" id="PTHR34573">
    <property type="entry name" value="VKC DOMAIN-CONTAINING PROTEIN"/>
    <property type="match status" value="1"/>
</dbReference>
<reference evidence="1 2" key="2">
    <citation type="submission" date="2018-06" db="EMBL/GenBank/DDBJ databases">
        <title>Metagenomic assembly of (sub)arctic Cyanobacteria and their associated microbiome from non-axenic cultures.</title>
        <authorList>
            <person name="Baurain D."/>
        </authorList>
    </citation>
    <scope>NUCLEOTIDE SEQUENCE [LARGE SCALE GENOMIC DNA]</scope>
    <source>
        <strain evidence="1">ULC129bin1</strain>
    </source>
</reference>
<dbReference type="SUPFAM" id="SSF52833">
    <property type="entry name" value="Thioredoxin-like"/>
    <property type="match status" value="1"/>
</dbReference>
<dbReference type="PANTHER" id="PTHR34573:SF1">
    <property type="entry name" value="VITAMIN K EPOXIDE REDUCTASE DOMAIN-CONTAINING PROTEIN"/>
    <property type="match status" value="1"/>
</dbReference>
<organism evidence="1 2">
    <name type="scientific">Leptolyngbya foveolarum</name>
    <dbReference type="NCBI Taxonomy" id="47253"/>
    <lineage>
        <taxon>Bacteria</taxon>
        <taxon>Bacillati</taxon>
        <taxon>Cyanobacteriota</taxon>
        <taxon>Cyanophyceae</taxon>
        <taxon>Leptolyngbyales</taxon>
        <taxon>Leptolyngbyaceae</taxon>
        <taxon>Leptolyngbya group</taxon>
        <taxon>Leptolyngbya</taxon>
    </lineage>
</organism>
<dbReference type="InterPro" id="IPR036249">
    <property type="entry name" value="Thioredoxin-like_sf"/>
</dbReference>
<comment type="caution">
    <text evidence="1">The sequence shown here is derived from an EMBL/GenBank/DDBJ whole genome shotgun (WGS) entry which is preliminary data.</text>
</comment>
<reference evidence="2" key="1">
    <citation type="submission" date="2018-04" db="EMBL/GenBank/DDBJ databases">
        <authorList>
            <person name="Cornet L."/>
        </authorList>
    </citation>
    <scope>NUCLEOTIDE SEQUENCE [LARGE SCALE GENOMIC DNA]</scope>
</reference>
<evidence type="ECO:0000313" key="2">
    <source>
        <dbReference type="Proteomes" id="UP000249354"/>
    </source>
</evidence>
<evidence type="ECO:0000313" key="1">
    <source>
        <dbReference type="EMBL" id="PZO21186.1"/>
    </source>
</evidence>
<dbReference type="PROSITE" id="PS51257">
    <property type="entry name" value="PROKAR_LIPOPROTEIN"/>
    <property type="match status" value="1"/>
</dbReference>
<protein>
    <recommendedName>
        <fullName evidence="3">Thioredoxin domain-containing protein</fullName>
    </recommendedName>
</protein>